<feature type="region of interest" description="Disordered" evidence="1">
    <location>
        <begin position="103"/>
        <end position="195"/>
    </location>
</feature>
<evidence type="ECO:0000256" key="1">
    <source>
        <dbReference type="SAM" id="MobiDB-lite"/>
    </source>
</evidence>
<evidence type="ECO:0000256" key="2">
    <source>
        <dbReference type="SAM" id="Phobius"/>
    </source>
</evidence>
<feature type="domain" description="LysM" evidence="3">
    <location>
        <begin position="190"/>
        <end position="236"/>
    </location>
</feature>
<dbReference type="Proteomes" id="UP000322139">
    <property type="component" value="Unassembled WGS sequence"/>
</dbReference>
<comment type="caution">
    <text evidence="4">The sequence shown here is derived from an EMBL/GenBank/DDBJ whole genome shotgun (WGS) entry which is preliminary data.</text>
</comment>
<dbReference type="Pfam" id="PF01476">
    <property type="entry name" value="LysM"/>
    <property type="match status" value="1"/>
</dbReference>
<proteinExistence type="predicted"/>
<dbReference type="CDD" id="cd00118">
    <property type="entry name" value="LysM"/>
    <property type="match status" value="1"/>
</dbReference>
<feature type="transmembrane region" description="Helical" evidence="2">
    <location>
        <begin position="52"/>
        <end position="73"/>
    </location>
</feature>
<feature type="compositionally biased region" description="Basic and acidic residues" evidence="1">
    <location>
        <begin position="157"/>
        <end position="184"/>
    </location>
</feature>
<keyword evidence="2" id="KW-1133">Transmembrane helix</keyword>
<dbReference type="SMART" id="SM00257">
    <property type="entry name" value="LysM"/>
    <property type="match status" value="1"/>
</dbReference>
<evidence type="ECO:0000313" key="4">
    <source>
        <dbReference type="EMBL" id="TYS49334.1"/>
    </source>
</evidence>
<organism evidence="4 5">
    <name type="scientific">Bacillus infantis</name>
    <dbReference type="NCBI Taxonomy" id="324767"/>
    <lineage>
        <taxon>Bacteria</taxon>
        <taxon>Bacillati</taxon>
        <taxon>Bacillota</taxon>
        <taxon>Bacilli</taxon>
        <taxon>Bacillales</taxon>
        <taxon>Bacillaceae</taxon>
        <taxon>Bacillus</taxon>
    </lineage>
</organism>
<protein>
    <submittedName>
        <fullName evidence="4">LysM peptidoglycan-binding domain-containing protein</fullName>
    </submittedName>
</protein>
<keyword evidence="2" id="KW-0812">Transmembrane</keyword>
<evidence type="ECO:0000259" key="3">
    <source>
        <dbReference type="PROSITE" id="PS51782"/>
    </source>
</evidence>
<dbReference type="PROSITE" id="PS51782">
    <property type="entry name" value="LYSM"/>
    <property type="match status" value="1"/>
</dbReference>
<gene>
    <name evidence="4" type="ORF">FZD51_08985</name>
</gene>
<reference evidence="4 5" key="1">
    <citation type="submission" date="2019-08" db="EMBL/GenBank/DDBJ databases">
        <title>Bacillus genomes from the desert of Cuatro Cienegas, Coahuila.</title>
        <authorList>
            <person name="Olmedo-Alvarez G."/>
        </authorList>
    </citation>
    <scope>NUCLEOTIDE SEQUENCE [LARGE SCALE GENOMIC DNA]</scope>
    <source>
        <strain evidence="4 5">CH446_14T</strain>
    </source>
</reference>
<feature type="compositionally biased region" description="Basic and acidic residues" evidence="1">
    <location>
        <begin position="113"/>
        <end position="150"/>
    </location>
</feature>
<accession>A0A5D4RHL9</accession>
<evidence type="ECO:0000313" key="5">
    <source>
        <dbReference type="Proteomes" id="UP000322139"/>
    </source>
</evidence>
<feature type="compositionally biased region" description="Basic and acidic residues" evidence="1">
    <location>
        <begin position="1"/>
        <end position="32"/>
    </location>
</feature>
<dbReference type="EMBL" id="VTER01000004">
    <property type="protein sequence ID" value="TYS49334.1"/>
    <property type="molecule type" value="Genomic_DNA"/>
</dbReference>
<dbReference type="AlphaFoldDB" id="A0A5D4RHL9"/>
<keyword evidence="2" id="KW-0472">Membrane</keyword>
<sequence>MNREDPYRDQAERLRKKIDGGTEQKDRKKEALPPRSSLHHQKKKKTKWRLKYPVMSLLAIFFILLPIAIFSIYTSMDNEPGGEAAEASKTSYETVDFGETADEPAAAGEQTAEEEKQAAGGEEQAKDSNKDTTQEEKQDSSASEPEKSSDAEAIETGAKEPEKTADKEKPAGEVQDKPAPEQKETSGGFVTHTVQPGETMFRISMKYFKSQDGIEIIRQANGLSGNEIHVGQVLKIPQNQ</sequence>
<dbReference type="SUPFAM" id="SSF54106">
    <property type="entry name" value="LysM domain"/>
    <property type="match status" value="1"/>
</dbReference>
<dbReference type="RefSeq" id="WP_148974457.1">
    <property type="nucleotide sequence ID" value="NZ_VTER01000004.1"/>
</dbReference>
<dbReference type="Gene3D" id="3.10.350.10">
    <property type="entry name" value="LysM domain"/>
    <property type="match status" value="1"/>
</dbReference>
<name>A0A5D4RHL9_9BACI</name>
<dbReference type="InterPro" id="IPR036779">
    <property type="entry name" value="LysM_dom_sf"/>
</dbReference>
<feature type="region of interest" description="Disordered" evidence="1">
    <location>
        <begin position="1"/>
        <end position="45"/>
    </location>
</feature>
<dbReference type="InterPro" id="IPR018392">
    <property type="entry name" value="LysM"/>
</dbReference>